<sequence length="94" mass="10315">MPIESVTSTAGAIKTYATEDTQRRGSRPEDELRAANRKNTQREEVQLSEQARQLAKQSIAEDAKRSNPAQETESKREPRGTAAKAIAAYQKAAA</sequence>
<protein>
    <submittedName>
        <fullName evidence="2">Uncharacterized protein</fullName>
    </submittedName>
</protein>
<dbReference type="AlphaFoldDB" id="A0A4R3JXK9"/>
<name>A0A4R3JXK9_9PROT</name>
<evidence type="ECO:0000256" key="1">
    <source>
        <dbReference type="SAM" id="MobiDB-lite"/>
    </source>
</evidence>
<gene>
    <name evidence="2" type="ORF">EDC61_10925</name>
</gene>
<organism evidence="2 3">
    <name type="scientific">Sulfuritortus calidifontis</name>
    <dbReference type="NCBI Taxonomy" id="1914471"/>
    <lineage>
        <taxon>Bacteria</taxon>
        <taxon>Pseudomonadati</taxon>
        <taxon>Pseudomonadota</taxon>
        <taxon>Betaproteobacteria</taxon>
        <taxon>Nitrosomonadales</taxon>
        <taxon>Thiobacillaceae</taxon>
        <taxon>Sulfuritortus</taxon>
    </lineage>
</organism>
<feature type="region of interest" description="Disordered" evidence="1">
    <location>
        <begin position="1"/>
        <end position="94"/>
    </location>
</feature>
<evidence type="ECO:0000313" key="3">
    <source>
        <dbReference type="Proteomes" id="UP000295135"/>
    </source>
</evidence>
<keyword evidence="3" id="KW-1185">Reference proteome</keyword>
<dbReference type="Proteomes" id="UP000295135">
    <property type="component" value="Unassembled WGS sequence"/>
</dbReference>
<feature type="compositionally biased region" description="Polar residues" evidence="1">
    <location>
        <begin position="1"/>
        <end position="10"/>
    </location>
</feature>
<dbReference type="RefSeq" id="WP_126461351.1">
    <property type="nucleotide sequence ID" value="NZ_AP018721.1"/>
</dbReference>
<dbReference type="EMBL" id="SLZY01000009">
    <property type="protein sequence ID" value="TCS71480.1"/>
    <property type="molecule type" value="Genomic_DNA"/>
</dbReference>
<proteinExistence type="predicted"/>
<reference evidence="2 3" key="1">
    <citation type="submission" date="2019-03" db="EMBL/GenBank/DDBJ databases">
        <title>Genomic Encyclopedia of Type Strains, Phase IV (KMG-IV): sequencing the most valuable type-strain genomes for metagenomic binning, comparative biology and taxonomic classification.</title>
        <authorList>
            <person name="Goeker M."/>
        </authorList>
    </citation>
    <scope>NUCLEOTIDE SEQUENCE [LARGE SCALE GENOMIC DNA]</scope>
    <source>
        <strain evidence="2 3">DSM 103923</strain>
    </source>
</reference>
<feature type="compositionally biased region" description="Low complexity" evidence="1">
    <location>
        <begin position="82"/>
        <end position="94"/>
    </location>
</feature>
<comment type="caution">
    <text evidence="2">The sequence shown here is derived from an EMBL/GenBank/DDBJ whole genome shotgun (WGS) entry which is preliminary data.</text>
</comment>
<feature type="compositionally biased region" description="Basic and acidic residues" evidence="1">
    <location>
        <begin position="20"/>
        <end position="45"/>
    </location>
</feature>
<accession>A0A4R3JXK9</accession>
<evidence type="ECO:0000313" key="2">
    <source>
        <dbReference type="EMBL" id="TCS71480.1"/>
    </source>
</evidence>